<keyword evidence="3" id="KW-0597">Phosphoprotein</keyword>
<protein>
    <recommendedName>
        <fullName evidence="5">D-hydantoinase</fullName>
    </recommendedName>
</protein>
<dbReference type="Pfam" id="PF01979">
    <property type="entry name" value="Amidohydro_1"/>
    <property type="match status" value="1"/>
</dbReference>
<evidence type="ECO:0000256" key="1">
    <source>
        <dbReference type="ARBA" id="ARBA00001947"/>
    </source>
</evidence>
<dbReference type="PANTHER" id="PTHR11647:SF1">
    <property type="entry name" value="COLLAPSIN RESPONSE MEDIATOR PROTEIN"/>
    <property type="match status" value="1"/>
</dbReference>
<dbReference type="Gene3D" id="2.30.40.10">
    <property type="entry name" value="Urease, subunit C, domain 1"/>
    <property type="match status" value="1"/>
</dbReference>
<dbReference type="InterPro" id="IPR032466">
    <property type="entry name" value="Metal_Hydrolase"/>
</dbReference>
<dbReference type="Gene3D" id="3.20.20.140">
    <property type="entry name" value="Metal-dependent hydrolases"/>
    <property type="match status" value="1"/>
</dbReference>
<dbReference type="GO" id="GO:0016812">
    <property type="term" value="F:hydrolase activity, acting on carbon-nitrogen (but not peptide) bonds, in cyclic amides"/>
    <property type="evidence" value="ECO:0007669"/>
    <property type="project" value="TreeGrafter"/>
</dbReference>
<accession>A0A4R5KIP9</accession>
<evidence type="ECO:0000313" key="7">
    <source>
        <dbReference type="EMBL" id="TDF94307.1"/>
    </source>
</evidence>
<dbReference type="OrthoDB" id="9775759at2"/>
<dbReference type="SUPFAM" id="SSF51338">
    <property type="entry name" value="Composite domain of metallo-dependent hydrolases"/>
    <property type="match status" value="1"/>
</dbReference>
<dbReference type="EMBL" id="SMRU01000016">
    <property type="protein sequence ID" value="TDF94307.1"/>
    <property type="molecule type" value="Genomic_DNA"/>
</dbReference>
<dbReference type="InterPro" id="IPR006680">
    <property type="entry name" value="Amidohydro-rel"/>
</dbReference>
<dbReference type="FunFam" id="3.20.20.140:FF:000217">
    <property type="entry name" value="Dihydropyrimidinase-related protein 1"/>
    <property type="match status" value="1"/>
</dbReference>
<evidence type="ECO:0000256" key="2">
    <source>
        <dbReference type="ARBA" id="ARBA00008829"/>
    </source>
</evidence>
<dbReference type="GO" id="GO:0005829">
    <property type="term" value="C:cytosol"/>
    <property type="evidence" value="ECO:0007669"/>
    <property type="project" value="TreeGrafter"/>
</dbReference>
<dbReference type="Proteomes" id="UP000295511">
    <property type="component" value="Unassembled WGS sequence"/>
</dbReference>
<evidence type="ECO:0000256" key="3">
    <source>
        <dbReference type="ARBA" id="ARBA00022553"/>
    </source>
</evidence>
<evidence type="ECO:0000256" key="4">
    <source>
        <dbReference type="ARBA" id="ARBA00055040"/>
    </source>
</evidence>
<feature type="domain" description="Amidohydrolase-related" evidence="6">
    <location>
        <begin position="58"/>
        <end position="449"/>
    </location>
</feature>
<organism evidence="7 8">
    <name type="scientific">Arthrobacter terricola</name>
    <dbReference type="NCBI Taxonomy" id="2547396"/>
    <lineage>
        <taxon>Bacteria</taxon>
        <taxon>Bacillati</taxon>
        <taxon>Actinomycetota</taxon>
        <taxon>Actinomycetes</taxon>
        <taxon>Micrococcales</taxon>
        <taxon>Micrococcaceae</taxon>
        <taxon>Arthrobacter</taxon>
    </lineage>
</organism>
<dbReference type="AlphaFoldDB" id="A0A4R5KIP9"/>
<comment type="caution">
    <text evidence="7">The sequence shown here is derived from an EMBL/GenBank/DDBJ whole genome shotgun (WGS) entry which is preliminary data.</text>
</comment>
<dbReference type="InterPro" id="IPR050378">
    <property type="entry name" value="Metallo-dep_Hydrolases_sf"/>
</dbReference>
<reference evidence="7 8" key="1">
    <citation type="submission" date="2019-03" db="EMBL/GenBank/DDBJ databases">
        <title>Whole genome sequence of Arthrobacter sp JH1-1.</title>
        <authorList>
            <person name="Trinh H.N."/>
        </authorList>
    </citation>
    <scope>NUCLEOTIDE SEQUENCE [LARGE SCALE GENOMIC DNA]</scope>
    <source>
        <strain evidence="7 8">JH1-1</strain>
    </source>
</reference>
<dbReference type="InterPro" id="IPR011059">
    <property type="entry name" value="Metal-dep_hydrolase_composite"/>
</dbReference>
<dbReference type="PANTHER" id="PTHR11647">
    <property type="entry name" value="HYDRANTOINASE/DIHYDROPYRIMIDINASE FAMILY MEMBER"/>
    <property type="match status" value="1"/>
</dbReference>
<keyword evidence="8" id="KW-1185">Reference proteome</keyword>
<comment type="function">
    <text evidence="4">Catalyzes the stereospecific hydrolysis of the cyclic amide bond of D-hydantoin derivatives.</text>
</comment>
<comment type="cofactor">
    <cofactor evidence="1">
        <name>Zn(2+)</name>
        <dbReference type="ChEBI" id="CHEBI:29105"/>
    </cofactor>
</comment>
<dbReference type="SUPFAM" id="SSF51556">
    <property type="entry name" value="Metallo-dependent hydrolases"/>
    <property type="match status" value="1"/>
</dbReference>
<proteinExistence type="inferred from homology"/>
<evidence type="ECO:0000256" key="5">
    <source>
        <dbReference type="ARBA" id="ARBA00068457"/>
    </source>
</evidence>
<evidence type="ECO:0000259" key="6">
    <source>
        <dbReference type="Pfam" id="PF01979"/>
    </source>
</evidence>
<sequence>MRRFPMLDLLLTNGLVVTPSGAERLDIGIAEGKIVALRASGAGAPEEARRVVDLNGQLVVPGGVDPHVHTNSVLPTAAESGIMCFGPDRVSEGAIYGGTTTLVDFAHWKPGDELSESFARKSAEWSGSTYTDYALHGTFKEPEIPFEVLEQIPDAVANGHGSYKVWMTNTTPTRPKQKTDLGNMWGLMEQTAAAGAMLAVHAEDDDIVMYSYKKLQHQGNTGIEYMHHAHNNLSEKLSFQRAITLAHHVGAPIYLMHVSAREGVDAIREARGRGQAVYGEILPHYAYFTAEDYRQENGAIYHTYPSLKSETDRDSMWESLLEGSLSTLATDGVCTDLDVKTRGKTILDATGGHAGVEMRMAVAYTEGVAKRGLDLTRFVDITSANAAKILGLYPQKGVIAVGSDADLAVLDTTVDRKITASDLHEADYTPWEGYRVAAWPSMTVLRGKVMVEDRKLLGGPDGSLLKQRVSSDVLKRPAC</sequence>
<gene>
    <name evidence="7" type="ORF">E1809_14560</name>
</gene>
<name>A0A4R5KIP9_9MICC</name>
<evidence type="ECO:0000313" key="8">
    <source>
        <dbReference type="Proteomes" id="UP000295511"/>
    </source>
</evidence>
<comment type="similarity">
    <text evidence="2">Belongs to the metallo-dependent hydrolases superfamily. Hydantoinase/dihydropyrimidinase family.</text>
</comment>